<organism evidence="1 2">
    <name type="scientific">Streptomyces monashensis</name>
    <dbReference type="NCBI Taxonomy" id="1678012"/>
    <lineage>
        <taxon>Bacteria</taxon>
        <taxon>Bacillati</taxon>
        <taxon>Actinomycetota</taxon>
        <taxon>Actinomycetes</taxon>
        <taxon>Kitasatosporales</taxon>
        <taxon>Streptomycetaceae</taxon>
        <taxon>Streptomyces</taxon>
    </lineage>
</organism>
<sequence length="104" mass="10984">MTENQQPVVAEITHEALARCRAIGHGALGAVEALRAELEKSPALGRQARSAVGGMKLYTTRIEATDTRPALTVTYVYDAPPPEPGLIRIALVSPVRFAGGDAGF</sequence>
<reference evidence="1 2" key="1">
    <citation type="submission" date="2016-10" db="EMBL/GenBank/DDBJ databases">
        <title>Genome sequence of Streptomyces sp. MUSC 1.</title>
        <authorList>
            <person name="Lee L.-H."/>
            <person name="Ser H.-L."/>
            <person name="Law J.W.-F."/>
        </authorList>
    </citation>
    <scope>NUCLEOTIDE SEQUENCE [LARGE SCALE GENOMIC DNA]</scope>
    <source>
        <strain evidence="1 2">MUSC 1</strain>
    </source>
</reference>
<evidence type="ECO:0000313" key="1">
    <source>
        <dbReference type="EMBL" id="OIK07282.1"/>
    </source>
</evidence>
<dbReference type="Proteomes" id="UP000179642">
    <property type="component" value="Unassembled WGS sequence"/>
</dbReference>
<dbReference type="RefSeq" id="WP_071379355.1">
    <property type="nucleotide sequence ID" value="NZ_MLYO01000011.1"/>
</dbReference>
<name>A0A1S2QMB5_9ACTN</name>
<evidence type="ECO:0000313" key="2">
    <source>
        <dbReference type="Proteomes" id="UP000179642"/>
    </source>
</evidence>
<accession>A0A1S2QMB5</accession>
<proteinExistence type="predicted"/>
<gene>
    <name evidence="1" type="ORF">BIV23_04190</name>
</gene>
<dbReference type="OrthoDB" id="4225593at2"/>
<comment type="caution">
    <text evidence="1">The sequence shown here is derived from an EMBL/GenBank/DDBJ whole genome shotgun (WGS) entry which is preliminary data.</text>
</comment>
<dbReference type="EMBL" id="MLYO01000011">
    <property type="protein sequence ID" value="OIK07282.1"/>
    <property type="molecule type" value="Genomic_DNA"/>
</dbReference>
<dbReference type="AlphaFoldDB" id="A0A1S2QMB5"/>
<protein>
    <submittedName>
        <fullName evidence="1">Uncharacterized protein</fullName>
    </submittedName>
</protein>
<keyword evidence="2" id="KW-1185">Reference proteome</keyword>